<keyword evidence="3" id="KW-1185">Reference proteome</keyword>
<feature type="compositionally biased region" description="Basic residues" evidence="1">
    <location>
        <begin position="71"/>
        <end position="87"/>
    </location>
</feature>
<evidence type="ECO:0000256" key="1">
    <source>
        <dbReference type="SAM" id="MobiDB-lite"/>
    </source>
</evidence>
<organism evidence="2 3">
    <name type="scientific">Trametes coccinea (strain BRFM310)</name>
    <name type="common">Pycnoporus coccineus</name>
    <dbReference type="NCBI Taxonomy" id="1353009"/>
    <lineage>
        <taxon>Eukaryota</taxon>
        <taxon>Fungi</taxon>
        <taxon>Dikarya</taxon>
        <taxon>Basidiomycota</taxon>
        <taxon>Agaricomycotina</taxon>
        <taxon>Agaricomycetes</taxon>
        <taxon>Polyporales</taxon>
        <taxon>Polyporaceae</taxon>
        <taxon>Trametes</taxon>
    </lineage>
</organism>
<accession>A0A1Y2I5G9</accession>
<dbReference type="EMBL" id="KZ084185">
    <property type="protein sequence ID" value="OSC96376.1"/>
    <property type="molecule type" value="Genomic_DNA"/>
</dbReference>
<dbReference type="Proteomes" id="UP000193067">
    <property type="component" value="Unassembled WGS sequence"/>
</dbReference>
<feature type="region of interest" description="Disordered" evidence="1">
    <location>
        <begin position="52"/>
        <end position="102"/>
    </location>
</feature>
<name>A0A1Y2I5G9_TRAC3</name>
<protein>
    <submittedName>
        <fullName evidence="2">Uncharacterized protein</fullName>
    </submittedName>
</protein>
<sequence>MPYVPAMFSASLRDPSGPTAGLPLWFFQVAYVPNRKEFSDISSPPRLFSSARPPALHSARPLRAAAIPPPTRRRHPAPLRPSCRPRRAPFLATPPHLLSSEL</sequence>
<evidence type="ECO:0000313" key="3">
    <source>
        <dbReference type="Proteomes" id="UP000193067"/>
    </source>
</evidence>
<reference evidence="2 3" key="1">
    <citation type="journal article" date="2015" name="Biotechnol. Biofuels">
        <title>Enhanced degradation of softwood versus hardwood by the white-rot fungus Pycnoporus coccineus.</title>
        <authorList>
            <person name="Couturier M."/>
            <person name="Navarro D."/>
            <person name="Chevret D."/>
            <person name="Henrissat B."/>
            <person name="Piumi F."/>
            <person name="Ruiz-Duenas F.J."/>
            <person name="Martinez A.T."/>
            <person name="Grigoriev I.V."/>
            <person name="Riley R."/>
            <person name="Lipzen A."/>
            <person name="Berrin J.G."/>
            <person name="Master E.R."/>
            <person name="Rosso M.N."/>
        </authorList>
    </citation>
    <scope>NUCLEOTIDE SEQUENCE [LARGE SCALE GENOMIC DNA]</scope>
    <source>
        <strain evidence="2 3">BRFM310</strain>
    </source>
</reference>
<gene>
    <name evidence="2" type="ORF">PYCCODRAFT_87303</name>
</gene>
<evidence type="ECO:0000313" key="2">
    <source>
        <dbReference type="EMBL" id="OSC96376.1"/>
    </source>
</evidence>
<proteinExistence type="predicted"/>
<dbReference type="AlphaFoldDB" id="A0A1Y2I5G9"/>